<protein>
    <submittedName>
        <fullName evidence="4">Uncharacterized protein</fullName>
    </submittedName>
</protein>
<feature type="chain" id="PRO_5035312046" evidence="3">
    <location>
        <begin position="22"/>
        <end position="549"/>
    </location>
</feature>
<feature type="transmembrane region" description="Helical" evidence="2">
    <location>
        <begin position="406"/>
        <end position="429"/>
    </location>
</feature>
<evidence type="ECO:0000256" key="1">
    <source>
        <dbReference type="SAM" id="MobiDB-lite"/>
    </source>
</evidence>
<keyword evidence="3" id="KW-0732">Signal</keyword>
<gene>
    <name evidence="4" type="ORF">Hamer_G011878</name>
</gene>
<proteinExistence type="predicted"/>
<reference evidence="4" key="1">
    <citation type="journal article" date="2021" name="Sci. Adv.">
        <title>The American lobster genome reveals insights on longevity, neural, and immune adaptations.</title>
        <authorList>
            <person name="Polinski J.M."/>
            <person name="Zimin A.V."/>
            <person name="Clark K.F."/>
            <person name="Kohn A.B."/>
            <person name="Sadowski N."/>
            <person name="Timp W."/>
            <person name="Ptitsyn A."/>
            <person name="Khanna P."/>
            <person name="Romanova D.Y."/>
            <person name="Williams P."/>
            <person name="Greenwood S.J."/>
            <person name="Moroz L.L."/>
            <person name="Walt D.R."/>
            <person name="Bodnar A.G."/>
        </authorList>
    </citation>
    <scope>NUCLEOTIDE SEQUENCE</scope>
    <source>
        <strain evidence="4">GMGI-L3</strain>
    </source>
</reference>
<evidence type="ECO:0000256" key="3">
    <source>
        <dbReference type="SAM" id="SignalP"/>
    </source>
</evidence>
<evidence type="ECO:0000313" key="4">
    <source>
        <dbReference type="EMBL" id="KAG7165961.1"/>
    </source>
</evidence>
<comment type="caution">
    <text evidence="4">The sequence shown here is derived from an EMBL/GenBank/DDBJ whole genome shotgun (WGS) entry which is preliminary data.</text>
</comment>
<feature type="region of interest" description="Disordered" evidence="1">
    <location>
        <begin position="110"/>
        <end position="142"/>
    </location>
</feature>
<accession>A0A8J5JYJ2</accession>
<keyword evidence="2" id="KW-0812">Transmembrane</keyword>
<organism evidence="4 5">
    <name type="scientific">Homarus americanus</name>
    <name type="common">American lobster</name>
    <dbReference type="NCBI Taxonomy" id="6706"/>
    <lineage>
        <taxon>Eukaryota</taxon>
        <taxon>Metazoa</taxon>
        <taxon>Ecdysozoa</taxon>
        <taxon>Arthropoda</taxon>
        <taxon>Crustacea</taxon>
        <taxon>Multicrustacea</taxon>
        <taxon>Malacostraca</taxon>
        <taxon>Eumalacostraca</taxon>
        <taxon>Eucarida</taxon>
        <taxon>Decapoda</taxon>
        <taxon>Pleocyemata</taxon>
        <taxon>Astacidea</taxon>
        <taxon>Nephropoidea</taxon>
        <taxon>Nephropidae</taxon>
        <taxon>Homarus</taxon>
    </lineage>
</organism>
<dbReference type="OrthoDB" id="6380788at2759"/>
<keyword evidence="2" id="KW-1133">Transmembrane helix</keyword>
<keyword evidence="2" id="KW-0472">Membrane</keyword>
<feature type="compositionally biased region" description="Low complexity" evidence="1">
    <location>
        <begin position="133"/>
        <end position="142"/>
    </location>
</feature>
<evidence type="ECO:0000256" key="2">
    <source>
        <dbReference type="SAM" id="Phobius"/>
    </source>
</evidence>
<keyword evidence="5" id="KW-1185">Reference proteome</keyword>
<dbReference type="Proteomes" id="UP000747542">
    <property type="component" value="Unassembled WGS sequence"/>
</dbReference>
<name>A0A8J5JYJ2_HOMAM</name>
<dbReference type="AlphaFoldDB" id="A0A8J5JYJ2"/>
<dbReference type="EMBL" id="JAHLQT010023139">
    <property type="protein sequence ID" value="KAG7165961.1"/>
    <property type="molecule type" value="Genomic_DNA"/>
</dbReference>
<sequence>MDTRKVLWVVAVCAILGPALAVLTADQETNFCTLMGHRLQCVFKNTSEDVEVVRVSPGVREVKVEAAATLHGIPPCGTNLQVWSSTNVTLQGTVTQRAMDAMPELRRKRISNEHKVEHGASASRGGPPRGETVHFSTSVETVSSSSSKEHVSYSVSVEERGANCVRNVFVVQSKLHWLRGKFDLTSLKLSEVDDLDGEFGQLNVQNSKVSNFSASGRQILIEKTSIGLLSRLEVENQLQLRDVQIERLIAPGLVHQRSGRRKRIYFNNEAVHSLNNVEVSMMETGAMRVVSERVSVTNLKVDEVGSAAITVEAGGSLTLTNVHIGQGPQSCLILSGASSVVINNFTLGNDTITNLELSSNSSQKIAYPLYTIVAASTDILPKNGEAVSTPGEDADKTDRGLVGFSWYWVIIMTAVGIFAGIVIGTAIMWRKPGMTRGEPSVLTLSDLISRDRQQEETENHVYDTPQHLELTRQDSGLTSSSFASFTPCQEKSRRLSSVSQKQQQDPDVCQSIAAEPNIYVLACTHEDIIYEEVEALEAQKLDDHYLAMK</sequence>
<evidence type="ECO:0000313" key="5">
    <source>
        <dbReference type="Proteomes" id="UP000747542"/>
    </source>
</evidence>
<feature type="signal peptide" evidence="3">
    <location>
        <begin position="1"/>
        <end position="21"/>
    </location>
</feature>